<evidence type="ECO:0000256" key="3">
    <source>
        <dbReference type="SAM" id="MobiDB-lite"/>
    </source>
</evidence>
<organism evidence="4 5">
    <name type="scientific">Trapa incisa</name>
    <dbReference type="NCBI Taxonomy" id="236973"/>
    <lineage>
        <taxon>Eukaryota</taxon>
        <taxon>Viridiplantae</taxon>
        <taxon>Streptophyta</taxon>
        <taxon>Embryophyta</taxon>
        <taxon>Tracheophyta</taxon>
        <taxon>Spermatophyta</taxon>
        <taxon>Magnoliopsida</taxon>
        <taxon>eudicotyledons</taxon>
        <taxon>Gunneridae</taxon>
        <taxon>Pentapetalae</taxon>
        <taxon>rosids</taxon>
        <taxon>malvids</taxon>
        <taxon>Myrtales</taxon>
        <taxon>Lythraceae</taxon>
        <taxon>Trapa</taxon>
    </lineage>
</organism>
<dbReference type="NCBIfam" id="TIGR00756">
    <property type="entry name" value="PPR"/>
    <property type="match status" value="7"/>
</dbReference>
<gene>
    <name evidence="4" type="ORF">SAY87_014329</name>
</gene>
<feature type="repeat" description="PPR" evidence="2">
    <location>
        <begin position="193"/>
        <end position="223"/>
    </location>
</feature>
<feature type="repeat" description="PPR" evidence="2">
    <location>
        <begin position="294"/>
        <end position="324"/>
    </location>
</feature>
<evidence type="ECO:0008006" key="6">
    <source>
        <dbReference type="Google" id="ProtNLM"/>
    </source>
</evidence>
<dbReference type="Proteomes" id="UP001345219">
    <property type="component" value="Chromosome 12"/>
</dbReference>
<proteinExistence type="predicted"/>
<evidence type="ECO:0000313" key="4">
    <source>
        <dbReference type="EMBL" id="KAK4747743.1"/>
    </source>
</evidence>
<feature type="repeat" description="PPR" evidence="2">
    <location>
        <begin position="224"/>
        <end position="258"/>
    </location>
</feature>
<feature type="repeat" description="PPR" evidence="2">
    <location>
        <begin position="325"/>
        <end position="355"/>
    </location>
</feature>
<dbReference type="InterPro" id="IPR002885">
    <property type="entry name" value="PPR_rpt"/>
</dbReference>
<dbReference type="SUPFAM" id="SSF48452">
    <property type="entry name" value="TPR-like"/>
    <property type="match status" value="1"/>
</dbReference>
<dbReference type="PANTHER" id="PTHR47926">
    <property type="entry name" value="PENTATRICOPEPTIDE REPEAT-CONTAINING PROTEIN"/>
    <property type="match status" value="1"/>
</dbReference>
<dbReference type="GO" id="GO:0009451">
    <property type="term" value="P:RNA modification"/>
    <property type="evidence" value="ECO:0007669"/>
    <property type="project" value="InterPro"/>
</dbReference>
<evidence type="ECO:0000313" key="5">
    <source>
        <dbReference type="Proteomes" id="UP001345219"/>
    </source>
</evidence>
<comment type="caution">
    <text evidence="4">The sequence shown here is derived from an EMBL/GenBank/DDBJ whole genome shotgun (WGS) entry which is preliminary data.</text>
</comment>
<dbReference type="InterPro" id="IPR011990">
    <property type="entry name" value="TPR-like_helical_dom_sf"/>
</dbReference>
<dbReference type="Pfam" id="PF20431">
    <property type="entry name" value="E_motif"/>
    <property type="match status" value="1"/>
</dbReference>
<dbReference type="EMBL" id="JAXIOK010000019">
    <property type="protein sequence ID" value="KAK4747743.1"/>
    <property type="molecule type" value="Genomic_DNA"/>
</dbReference>
<dbReference type="Pfam" id="PF01535">
    <property type="entry name" value="PPR"/>
    <property type="match status" value="6"/>
</dbReference>
<dbReference type="PROSITE" id="PS51375">
    <property type="entry name" value="PPR"/>
    <property type="match status" value="6"/>
</dbReference>
<dbReference type="Pfam" id="PF13041">
    <property type="entry name" value="PPR_2"/>
    <property type="match status" value="2"/>
</dbReference>
<dbReference type="FunFam" id="1.25.40.10:FF:000348">
    <property type="entry name" value="Pentatricopeptide repeat-containing protein chloroplastic"/>
    <property type="match status" value="1"/>
</dbReference>
<name>A0AAN7JLI0_9MYRT</name>
<dbReference type="FunFam" id="1.25.40.10:FF:000158">
    <property type="entry name" value="pentatricopeptide repeat-containing protein At2g33680"/>
    <property type="match status" value="1"/>
</dbReference>
<dbReference type="GO" id="GO:0003723">
    <property type="term" value="F:RNA binding"/>
    <property type="evidence" value="ECO:0007669"/>
    <property type="project" value="InterPro"/>
</dbReference>
<protein>
    <recommendedName>
        <fullName evidence="6">Pentatricopeptide repeat-containing protein</fullName>
    </recommendedName>
</protein>
<dbReference type="InterPro" id="IPR046960">
    <property type="entry name" value="PPR_At4g14850-like_plant"/>
</dbReference>
<accession>A0AAN7JLI0</accession>
<evidence type="ECO:0000256" key="2">
    <source>
        <dbReference type="PROSITE-ProRule" id="PRU00708"/>
    </source>
</evidence>
<dbReference type="FunFam" id="1.25.40.10:FF:000442">
    <property type="entry name" value="Pentatricopeptide repeat-containing protein At3g49710"/>
    <property type="match status" value="1"/>
</dbReference>
<dbReference type="AlphaFoldDB" id="A0AAN7JLI0"/>
<feature type="repeat" description="PPR" evidence="2">
    <location>
        <begin position="458"/>
        <end position="492"/>
    </location>
</feature>
<dbReference type="PANTHER" id="PTHR47926:SF465">
    <property type="entry name" value="PENTATRICOPEPTIDE REPEAT (PPR-LIKE) SUPERFAMILY PROTEIN"/>
    <property type="match status" value="1"/>
</dbReference>
<evidence type="ECO:0000256" key="1">
    <source>
        <dbReference type="ARBA" id="ARBA00022737"/>
    </source>
</evidence>
<feature type="repeat" description="PPR" evidence="2">
    <location>
        <begin position="356"/>
        <end position="390"/>
    </location>
</feature>
<keyword evidence="1" id="KW-0677">Repeat</keyword>
<feature type="region of interest" description="Disordered" evidence="3">
    <location>
        <begin position="36"/>
        <end position="88"/>
    </location>
</feature>
<reference evidence="4 5" key="1">
    <citation type="journal article" date="2023" name="Hortic Res">
        <title>Pangenome of water caltrop reveals structural variations and asymmetric subgenome divergence after allopolyploidization.</title>
        <authorList>
            <person name="Zhang X."/>
            <person name="Chen Y."/>
            <person name="Wang L."/>
            <person name="Yuan Y."/>
            <person name="Fang M."/>
            <person name="Shi L."/>
            <person name="Lu R."/>
            <person name="Comes H.P."/>
            <person name="Ma Y."/>
            <person name="Chen Y."/>
            <person name="Huang G."/>
            <person name="Zhou Y."/>
            <person name="Zheng Z."/>
            <person name="Qiu Y."/>
        </authorList>
    </citation>
    <scope>NUCLEOTIDE SEQUENCE [LARGE SCALE GENOMIC DNA]</scope>
    <source>
        <tissue evidence="4">Roots</tissue>
    </source>
</reference>
<dbReference type="GO" id="GO:0099402">
    <property type="term" value="P:plant organ development"/>
    <property type="evidence" value="ECO:0007669"/>
    <property type="project" value="UniProtKB-ARBA"/>
</dbReference>
<keyword evidence="5" id="KW-1185">Reference proteome</keyword>
<sequence length="674" mass="75793">MKSLIGWMREPGASSDGEELHAVFAALCSAGRRVPDGPLELEQVNSSPSPRGNARRRRRHPPSPSAGLITDEDPNSLPQSHMVSSLSKSRSSRTLPCIARSFLQLCYEGRLSEALSSLPILSDKGIRLPTRILAVLISRCVTLKQARWVHLHLKLTGLKKPNALLSNHLIRAYFRCGSEFHARKMFDEMPVRNLYSWNNLISGYAKVGRMGPARKLFDKMPERDTVSWNTMLMGYAKCGDCGQALRFYKEFRKSGLMLSKFSLAGILAVCVKLRELRLTRQVHVQVLLAGYSLNMVLLSSLLDAYTKCGEMADARNVFDEMKARDVLTWTTLISGYARWGDMDRASEVFYEMPVKNPVSWTALIAGYVRNGLVSKALELFTKMMAHGIPPEQFTLSSCLCACASMSKLKHGKQIHAHMIRTNYRANPIVLSSLIDMYSKCGNLDYARMAFDLLHNNKEIILWNTMMSALVQHGLGRNVIEMYHSMLELGMKPDRITFVVLLSACSHSCLLEEGVRLFESMIRNHRVSPDQEHYMCFIDLLDKAGHFAEVLNQLRTITVKSNDRAWDSFLFGISKLHGHVMTGQRAAELLTELQPNSSAAWEFLSSVYAALGRWDSVAEVRKLINNRLFRKEQATSWSESGSKGHSFTDSDDLHPLKLEIYSILDASLGCSGEEN</sequence>
<dbReference type="InterPro" id="IPR046848">
    <property type="entry name" value="E_motif"/>
</dbReference>
<dbReference type="Gene3D" id="1.25.40.10">
    <property type="entry name" value="Tetratricopeptide repeat domain"/>
    <property type="match status" value="3"/>
</dbReference>